<keyword evidence="3" id="KW-1185">Reference proteome</keyword>
<name>A0A0S3PZY1_9BRAD</name>
<dbReference type="GO" id="GO:0022857">
    <property type="term" value="F:transmembrane transporter activity"/>
    <property type="evidence" value="ECO:0007669"/>
    <property type="project" value="InterPro"/>
</dbReference>
<dbReference type="RefSeq" id="WP_096358199.1">
    <property type="nucleotide sequence ID" value="NZ_AP014946.1"/>
</dbReference>
<feature type="transmembrane region" description="Helical" evidence="1">
    <location>
        <begin position="85"/>
        <end position="102"/>
    </location>
</feature>
<keyword evidence="1" id="KW-0812">Transmembrane</keyword>
<dbReference type="OrthoDB" id="5420630at2"/>
<evidence type="ECO:0000256" key="1">
    <source>
        <dbReference type="SAM" id="Phobius"/>
    </source>
</evidence>
<feature type="transmembrane region" description="Helical" evidence="1">
    <location>
        <begin position="62"/>
        <end position="79"/>
    </location>
</feature>
<dbReference type="GO" id="GO:0016020">
    <property type="term" value="C:membrane"/>
    <property type="evidence" value="ECO:0007669"/>
    <property type="project" value="InterPro"/>
</dbReference>
<keyword evidence="1" id="KW-0472">Membrane</keyword>
<reference evidence="2 3" key="1">
    <citation type="submission" date="2015-08" db="EMBL/GenBank/DDBJ databases">
        <title>Investigation of the bacterial diversity of lava forest soil.</title>
        <authorList>
            <person name="Lee J.S."/>
        </authorList>
    </citation>
    <scope>NUCLEOTIDE SEQUENCE [LARGE SCALE GENOMIC DNA]</scope>
    <source>
        <strain evidence="2 3">GJW-30</strain>
    </source>
</reference>
<proteinExistence type="predicted"/>
<dbReference type="EMBL" id="AP014946">
    <property type="protein sequence ID" value="BAT61510.1"/>
    <property type="molecule type" value="Genomic_DNA"/>
</dbReference>
<evidence type="ECO:0008006" key="4">
    <source>
        <dbReference type="Google" id="ProtNLM"/>
    </source>
</evidence>
<gene>
    <name evidence="2" type="ORF">GJW-30_1_04067</name>
</gene>
<dbReference type="Proteomes" id="UP000236884">
    <property type="component" value="Chromosome"/>
</dbReference>
<feature type="transmembrane region" description="Helical" evidence="1">
    <location>
        <begin position="20"/>
        <end position="42"/>
    </location>
</feature>
<dbReference type="AlphaFoldDB" id="A0A0S3PZY1"/>
<dbReference type="PROSITE" id="PS50283">
    <property type="entry name" value="NA_SOLUT_SYMP_3"/>
    <property type="match status" value="1"/>
</dbReference>
<accession>A0A0S3PZY1</accession>
<dbReference type="KEGG" id="vgo:GJW-30_1_04067"/>
<dbReference type="InterPro" id="IPR018678">
    <property type="entry name" value="DUF2160_TM"/>
</dbReference>
<evidence type="ECO:0000313" key="2">
    <source>
        <dbReference type="EMBL" id="BAT61510.1"/>
    </source>
</evidence>
<keyword evidence="1" id="KW-1133">Transmembrane helix</keyword>
<dbReference type="InterPro" id="IPR001734">
    <property type="entry name" value="Na/solute_symporter"/>
</dbReference>
<protein>
    <recommendedName>
        <fullName evidence="4">Small integral membrane protein</fullName>
    </recommendedName>
</protein>
<evidence type="ECO:0000313" key="3">
    <source>
        <dbReference type="Proteomes" id="UP000236884"/>
    </source>
</evidence>
<dbReference type="Pfam" id="PF09928">
    <property type="entry name" value="DUF2160"/>
    <property type="match status" value="1"/>
</dbReference>
<sequence length="103" mass="11488">MLQKIIDWFAQTFAWMAWTWQTALLFAALFSILTVMTLLAVYRPEFERAGVLRIGTTRGDRLFLSILGAAIVHIVWIAIAGIAALWGATIFAAVLAVVIFLYV</sequence>
<organism evidence="2 3">
    <name type="scientific">Variibacter gotjawalensis</name>
    <dbReference type="NCBI Taxonomy" id="1333996"/>
    <lineage>
        <taxon>Bacteria</taxon>
        <taxon>Pseudomonadati</taxon>
        <taxon>Pseudomonadota</taxon>
        <taxon>Alphaproteobacteria</taxon>
        <taxon>Hyphomicrobiales</taxon>
        <taxon>Nitrobacteraceae</taxon>
        <taxon>Variibacter</taxon>
    </lineage>
</organism>